<dbReference type="PANTHER" id="PTHR43031:SF1">
    <property type="entry name" value="PYRIDINE NUCLEOTIDE-DISULPHIDE OXIDOREDUCTASE"/>
    <property type="match status" value="1"/>
</dbReference>
<dbReference type="CDD" id="cd00158">
    <property type="entry name" value="RHOD"/>
    <property type="match status" value="1"/>
</dbReference>
<comment type="caution">
    <text evidence="2">The sequence shown here is derived from an EMBL/GenBank/DDBJ whole genome shotgun (WGS) entry which is preliminary data.</text>
</comment>
<dbReference type="Gene3D" id="3.40.250.10">
    <property type="entry name" value="Rhodanese-like domain"/>
    <property type="match status" value="1"/>
</dbReference>
<evidence type="ECO:0000313" key="2">
    <source>
        <dbReference type="EMBL" id="MBW4659215.1"/>
    </source>
</evidence>
<dbReference type="Proteomes" id="UP000757435">
    <property type="component" value="Unassembled WGS sequence"/>
</dbReference>
<accession>A0A951QB50</accession>
<dbReference type="InterPro" id="IPR050229">
    <property type="entry name" value="GlpE_sulfurtransferase"/>
</dbReference>
<dbReference type="PANTHER" id="PTHR43031">
    <property type="entry name" value="FAD-DEPENDENT OXIDOREDUCTASE"/>
    <property type="match status" value="1"/>
</dbReference>
<evidence type="ECO:0000313" key="3">
    <source>
        <dbReference type="Proteomes" id="UP000757435"/>
    </source>
</evidence>
<dbReference type="InterPro" id="IPR001763">
    <property type="entry name" value="Rhodanese-like_dom"/>
</dbReference>
<name>A0A951QB50_9CYAN</name>
<dbReference type="PROSITE" id="PS50206">
    <property type="entry name" value="RHODANESE_3"/>
    <property type="match status" value="1"/>
</dbReference>
<proteinExistence type="predicted"/>
<dbReference type="EMBL" id="JAHHHD010000010">
    <property type="protein sequence ID" value="MBW4659215.1"/>
    <property type="molecule type" value="Genomic_DNA"/>
</dbReference>
<evidence type="ECO:0000259" key="1">
    <source>
        <dbReference type="PROSITE" id="PS50206"/>
    </source>
</evidence>
<gene>
    <name evidence="2" type="ORF">KME15_11110</name>
</gene>
<dbReference type="SUPFAM" id="SSF52821">
    <property type="entry name" value="Rhodanese/Cell cycle control phosphatase"/>
    <property type="match status" value="1"/>
</dbReference>
<reference evidence="2" key="2">
    <citation type="journal article" date="2022" name="Microbiol. Resour. Announc.">
        <title>Metagenome Sequencing to Explore Phylogenomics of Terrestrial Cyanobacteria.</title>
        <authorList>
            <person name="Ward R.D."/>
            <person name="Stajich J.E."/>
            <person name="Johansen J.R."/>
            <person name="Huntemann M."/>
            <person name="Clum A."/>
            <person name="Foster B."/>
            <person name="Foster B."/>
            <person name="Roux S."/>
            <person name="Palaniappan K."/>
            <person name="Varghese N."/>
            <person name="Mukherjee S."/>
            <person name="Reddy T.B.K."/>
            <person name="Daum C."/>
            <person name="Copeland A."/>
            <person name="Chen I.A."/>
            <person name="Ivanova N.N."/>
            <person name="Kyrpides N.C."/>
            <person name="Shapiro N."/>
            <person name="Eloe-Fadrosh E.A."/>
            <person name="Pietrasiak N."/>
        </authorList>
    </citation>
    <scope>NUCLEOTIDE SEQUENCE</scope>
    <source>
        <strain evidence="2">UHER 2000/2452</strain>
    </source>
</reference>
<dbReference type="InterPro" id="IPR036873">
    <property type="entry name" value="Rhodanese-like_dom_sf"/>
</dbReference>
<dbReference type="Pfam" id="PF00581">
    <property type="entry name" value="Rhodanese"/>
    <property type="match status" value="1"/>
</dbReference>
<reference evidence="2" key="1">
    <citation type="submission" date="2021-05" db="EMBL/GenBank/DDBJ databases">
        <authorList>
            <person name="Pietrasiak N."/>
            <person name="Ward R."/>
            <person name="Stajich J.E."/>
            <person name="Kurbessoian T."/>
        </authorList>
    </citation>
    <scope>NUCLEOTIDE SEQUENCE</scope>
    <source>
        <strain evidence="2">UHER 2000/2452</strain>
    </source>
</reference>
<feature type="domain" description="Rhodanese" evidence="1">
    <location>
        <begin position="30"/>
        <end position="119"/>
    </location>
</feature>
<organism evidence="2 3">
    <name type="scientific">Drouetiella hepatica Uher 2000/2452</name>
    <dbReference type="NCBI Taxonomy" id="904376"/>
    <lineage>
        <taxon>Bacteria</taxon>
        <taxon>Bacillati</taxon>
        <taxon>Cyanobacteriota</taxon>
        <taxon>Cyanophyceae</taxon>
        <taxon>Oculatellales</taxon>
        <taxon>Oculatellaceae</taxon>
        <taxon>Drouetiella</taxon>
    </lineage>
</organism>
<dbReference type="AlphaFoldDB" id="A0A951QB50"/>
<dbReference type="SMART" id="SM00450">
    <property type="entry name" value="RHOD"/>
    <property type="match status" value="1"/>
</dbReference>
<sequence>MNLLFGIIPTPEPLKPQSRVYDLKTRLDWGEPALTIVDIRDRQEFNFCRIMGAVSLPVEGLVGHALVNFELNRDLYVYSDADEDTVAAAEKLRQVGFRNVSELQGGLPAWKAMGYQVESGKAIG</sequence>
<protein>
    <submittedName>
        <fullName evidence="2">Rhodanese-like domain-containing protein</fullName>
    </submittedName>
</protein>